<protein>
    <submittedName>
        <fullName evidence="1">Uncharacterized protein</fullName>
    </submittedName>
</protein>
<evidence type="ECO:0000313" key="2">
    <source>
        <dbReference type="Proteomes" id="UP001283361"/>
    </source>
</evidence>
<dbReference type="AlphaFoldDB" id="A0AAE0Z6M0"/>
<name>A0AAE0Z6M0_9GAST</name>
<organism evidence="1 2">
    <name type="scientific">Elysia crispata</name>
    <name type="common">lettuce slug</name>
    <dbReference type="NCBI Taxonomy" id="231223"/>
    <lineage>
        <taxon>Eukaryota</taxon>
        <taxon>Metazoa</taxon>
        <taxon>Spiralia</taxon>
        <taxon>Lophotrochozoa</taxon>
        <taxon>Mollusca</taxon>
        <taxon>Gastropoda</taxon>
        <taxon>Heterobranchia</taxon>
        <taxon>Euthyneura</taxon>
        <taxon>Panpulmonata</taxon>
        <taxon>Sacoglossa</taxon>
        <taxon>Placobranchoidea</taxon>
        <taxon>Plakobranchidae</taxon>
        <taxon>Elysia</taxon>
    </lineage>
</organism>
<evidence type="ECO:0000313" key="1">
    <source>
        <dbReference type="EMBL" id="KAK3763206.1"/>
    </source>
</evidence>
<comment type="caution">
    <text evidence="1">The sequence shown here is derived from an EMBL/GenBank/DDBJ whole genome shotgun (WGS) entry which is preliminary data.</text>
</comment>
<keyword evidence="2" id="KW-1185">Reference proteome</keyword>
<proteinExistence type="predicted"/>
<gene>
    <name evidence="1" type="ORF">RRG08_052541</name>
</gene>
<reference evidence="1" key="1">
    <citation type="journal article" date="2023" name="G3 (Bethesda)">
        <title>A reference genome for the long-term kleptoplast-retaining sea slug Elysia crispata morphotype clarki.</title>
        <authorList>
            <person name="Eastman K.E."/>
            <person name="Pendleton A.L."/>
            <person name="Shaikh M.A."/>
            <person name="Suttiyut T."/>
            <person name="Ogas R."/>
            <person name="Tomko P."/>
            <person name="Gavelis G."/>
            <person name="Widhalm J.R."/>
            <person name="Wisecaver J.H."/>
        </authorList>
    </citation>
    <scope>NUCLEOTIDE SEQUENCE</scope>
    <source>
        <strain evidence="1">ECLA1</strain>
    </source>
</reference>
<sequence length="137" mass="14782">MNKTPDYSVSTLIWWKNISTPGLNQITQSVDCSGGNIAGPRLNSCLRPQITHQFWSRGIWGALVQLLTKTPDKSVSRLIGWQYGEPCFHSGLRPQITQSVDGSGSNNGALVPFRAKTPDYSVDLSGSNMGGPGSTLC</sequence>
<dbReference type="Proteomes" id="UP001283361">
    <property type="component" value="Unassembled WGS sequence"/>
</dbReference>
<accession>A0AAE0Z6M0</accession>
<dbReference type="EMBL" id="JAWDGP010004589">
    <property type="protein sequence ID" value="KAK3763206.1"/>
    <property type="molecule type" value="Genomic_DNA"/>
</dbReference>